<dbReference type="Pfam" id="PF00034">
    <property type="entry name" value="Cytochrom_C"/>
    <property type="match status" value="1"/>
</dbReference>
<dbReference type="InterPro" id="IPR050597">
    <property type="entry name" value="Cytochrome_c_Oxidase_Subunit"/>
</dbReference>
<keyword evidence="3 6" id="KW-0479">Metal-binding</keyword>
<feature type="chain" id="PRO_5046927134" evidence="7">
    <location>
        <begin position="20"/>
        <end position="101"/>
    </location>
</feature>
<evidence type="ECO:0000256" key="5">
    <source>
        <dbReference type="ARBA" id="ARBA00023004"/>
    </source>
</evidence>
<feature type="domain" description="Cytochrome c" evidence="8">
    <location>
        <begin position="21"/>
        <end position="101"/>
    </location>
</feature>
<keyword evidence="1" id="KW-0813">Transport</keyword>
<gene>
    <name evidence="9" type="ORF">NBRC116591_19000</name>
</gene>
<name>A0ABQ0A8X2_9GAMM</name>
<dbReference type="SUPFAM" id="SSF46626">
    <property type="entry name" value="Cytochrome c"/>
    <property type="match status" value="1"/>
</dbReference>
<dbReference type="PANTHER" id="PTHR33751">
    <property type="entry name" value="CBB3-TYPE CYTOCHROME C OXIDASE SUBUNIT FIXP"/>
    <property type="match status" value="1"/>
</dbReference>
<dbReference type="InterPro" id="IPR036909">
    <property type="entry name" value="Cyt_c-like_dom_sf"/>
</dbReference>
<accession>A0ABQ0A8X2</accession>
<evidence type="ECO:0000313" key="10">
    <source>
        <dbReference type="Proteomes" id="UP001465153"/>
    </source>
</evidence>
<proteinExistence type="predicted"/>
<organism evidence="9 10">
    <name type="scientific">Sessilibacter corallicola</name>
    <dbReference type="NCBI Taxonomy" id="2904075"/>
    <lineage>
        <taxon>Bacteria</taxon>
        <taxon>Pseudomonadati</taxon>
        <taxon>Pseudomonadota</taxon>
        <taxon>Gammaproteobacteria</taxon>
        <taxon>Cellvibrionales</taxon>
        <taxon>Cellvibrionaceae</taxon>
        <taxon>Sessilibacter</taxon>
    </lineage>
</organism>
<dbReference type="EMBL" id="BAABWN010000005">
    <property type="protein sequence ID" value="GAA6168089.1"/>
    <property type="molecule type" value="Genomic_DNA"/>
</dbReference>
<keyword evidence="4" id="KW-0249">Electron transport</keyword>
<dbReference type="RefSeq" id="WP_233090891.1">
    <property type="nucleotide sequence ID" value="NZ_BAABWN010000005.1"/>
</dbReference>
<sequence length="101" mass="10245">MKKVCVALIAGLFSYGAVAAGDPEAGKAKAGVCAACHGPAGKASIPGYPHIAGQNKEYLANALKAFRSGERKGGFAALMSPMAAPLSDQDIEDLAAYFSTL</sequence>
<keyword evidence="10" id="KW-1185">Reference proteome</keyword>
<evidence type="ECO:0000256" key="1">
    <source>
        <dbReference type="ARBA" id="ARBA00022448"/>
    </source>
</evidence>
<evidence type="ECO:0000256" key="2">
    <source>
        <dbReference type="ARBA" id="ARBA00022617"/>
    </source>
</evidence>
<feature type="signal peptide" evidence="7">
    <location>
        <begin position="1"/>
        <end position="19"/>
    </location>
</feature>
<keyword evidence="2 6" id="KW-0349">Heme</keyword>
<dbReference type="Gene3D" id="1.10.760.10">
    <property type="entry name" value="Cytochrome c-like domain"/>
    <property type="match status" value="1"/>
</dbReference>
<protein>
    <submittedName>
        <fullName evidence="9">Cytochrome c</fullName>
    </submittedName>
</protein>
<keyword evidence="7" id="KW-0732">Signal</keyword>
<evidence type="ECO:0000256" key="7">
    <source>
        <dbReference type="SAM" id="SignalP"/>
    </source>
</evidence>
<reference evidence="9 10" key="1">
    <citation type="submission" date="2024-04" db="EMBL/GenBank/DDBJ databases">
        <title>Draft genome sequence of Sessilibacter corallicola NBRC 116591.</title>
        <authorList>
            <person name="Miyakawa T."/>
            <person name="Kusuya Y."/>
            <person name="Miura T."/>
        </authorList>
    </citation>
    <scope>NUCLEOTIDE SEQUENCE [LARGE SCALE GENOMIC DNA]</scope>
    <source>
        <strain evidence="9 10">KU-00831-HH</strain>
    </source>
</reference>
<keyword evidence="5 6" id="KW-0408">Iron</keyword>
<evidence type="ECO:0000256" key="3">
    <source>
        <dbReference type="ARBA" id="ARBA00022723"/>
    </source>
</evidence>
<dbReference type="PRINTS" id="PR00605">
    <property type="entry name" value="CYTCHROMECIC"/>
</dbReference>
<dbReference type="Proteomes" id="UP001465153">
    <property type="component" value="Unassembled WGS sequence"/>
</dbReference>
<evidence type="ECO:0000256" key="4">
    <source>
        <dbReference type="ARBA" id="ARBA00022982"/>
    </source>
</evidence>
<comment type="caution">
    <text evidence="9">The sequence shown here is derived from an EMBL/GenBank/DDBJ whole genome shotgun (WGS) entry which is preliminary data.</text>
</comment>
<evidence type="ECO:0000313" key="9">
    <source>
        <dbReference type="EMBL" id="GAA6168089.1"/>
    </source>
</evidence>
<dbReference type="InterPro" id="IPR008168">
    <property type="entry name" value="Cyt_C_IC"/>
</dbReference>
<evidence type="ECO:0000259" key="8">
    <source>
        <dbReference type="PROSITE" id="PS51007"/>
    </source>
</evidence>
<dbReference type="InterPro" id="IPR009056">
    <property type="entry name" value="Cyt_c-like_dom"/>
</dbReference>
<dbReference type="PROSITE" id="PS51007">
    <property type="entry name" value="CYTC"/>
    <property type="match status" value="1"/>
</dbReference>
<evidence type="ECO:0000256" key="6">
    <source>
        <dbReference type="PROSITE-ProRule" id="PRU00433"/>
    </source>
</evidence>
<dbReference type="PANTHER" id="PTHR33751:SF9">
    <property type="entry name" value="CYTOCHROME C4"/>
    <property type="match status" value="1"/>
</dbReference>